<dbReference type="Gene3D" id="1.20.120.1780">
    <property type="entry name" value="UbiA prenyltransferase"/>
    <property type="match status" value="1"/>
</dbReference>
<keyword evidence="9 10" id="KW-0472">Membrane</keyword>
<dbReference type="EMBL" id="BTGU01000009">
    <property type="protein sequence ID" value="GMN39644.1"/>
    <property type="molecule type" value="Genomic_DNA"/>
</dbReference>
<feature type="transmembrane region" description="Helical" evidence="10">
    <location>
        <begin position="264"/>
        <end position="285"/>
    </location>
</feature>
<evidence type="ECO:0000256" key="8">
    <source>
        <dbReference type="ARBA" id="ARBA00022989"/>
    </source>
</evidence>
<keyword evidence="3" id="KW-0150">Chloroplast</keyword>
<keyword evidence="13" id="KW-1185">Reference proteome</keyword>
<comment type="similarity">
    <text evidence="2">Belongs to the UbiA prenyltransferase family.</text>
</comment>
<reference evidence="12" key="2">
    <citation type="submission" date="2023-07" db="EMBL/GenBank/DDBJ databases">
        <title>draft genome sequence of fig (Ficus carica).</title>
        <authorList>
            <person name="Takahashi T."/>
            <person name="Nishimura K."/>
        </authorList>
    </citation>
    <scope>NUCLEOTIDE SEQUENCE</scope>
</reference>
<gene>
    <name evidence="11" type="primary">FcPT1a</name>
    <name evidence="12" type="ORF">TIFTF001_008882</name>
</gene>
<accession>A0A6S4Q0J8</accession>
<dbReference type="PANTHER" id="PTHR43009:SF10">
    <property type="entry name" value="HOMOGENTISATE SOLANESYLTRANSFERASE, CHLOROPLASTIC"/>
    <property type="match status" value="1"/>
</dbReference>
<organism evidence="11">
    <name type="scientific">Ficus carica</name>
    <name type="common">Common fig</name>
    <dbReference type="NCBI Taxonomy" id="3494"/>
    <lineage>
        <taxon>Eukaryota</taxon>
        <taxon>Viridiplantae</taxon>
        <taxon>Streptophyta</taxon>
        <taxon>Embryophyta</taxon>
        <taxon>Tracheophyta</taxon>
        <taxon>Spermatophyta</taxon>
        <taxon>Magnoliopsida</taxon>
        <taxon>eudicotyledons</taxon>
        <taxon>Gunneridae</taxon>
        <taxon>Pentapetalae</taxon>
        <taxon>rosids</taxon>
        <taxon>fabids</taxon>
        <taxon>Rosales</taxon>
        <taxon>Moraceae</taxon>
        <taxon>Ficeae</taxon>
        <taxon>Ficus</taxon>
    </lineage>
</organism>
<feature type="transmembrane region" description="Helical" evidence="10">
    <location>
        <begin position="338"/>
        <end position="358"/>
    </location>
</feature>
<feature type="transmembrane region" description="Helical" evidence="10">
    <location>
        <begin position="297"/>
        <end position="318"/>
    </location>
</feature>
<dbReference type="EMBL" id="LC369744">
    <property type="protein sequence ID" value="BBC82715.1"/>
    <property type="molecule type" value="mRNA"/>
</dbReference>
<keyword evidence="6 10" id="KW-0812">Transmembrane</keyword>
<dbReference type="InterPro" id="IPR044878">
    <property type="entry name" value="UbiA_sf"/>
</dbReference>
<dbReference type="Pfam" id="PF01040">
    <property type="entry name" value="UbiA"/>
    <property type="match status" value="1"/>
</dbReference>
<evidence type="ECO:0000313" key="12">
    <source>
        <dbReference type="EMBL" id="GMN39644.1"/>
    </source>
</evidence>
<dbReference type="AlphaFoldDB" id="A0A6S4Q0J8"/>
<dbReference type="InterPro" id="IPR000537">
    <property type="entry name" value="UbiA_prenyltransferase"/>
</dbReference>
<evidence type="ECO:0000256" key="7">
    <source>
        <dbReference type="ARBA" id="ARBA00022946"/>
    </source>
</evidence>
<evidence type="ECO:0000256" key="2">
    <source>
        <dbReference type="ARBA" id="ARBA00005985"/>
    </source>
</evidence>
<reference evidence="11" key="1">
    <citation type="journal article" date="2020" name="New Phytol.">
        <title>Convergent evolution of the UbiA prenyltransferase family underlies the independent acquisition of furanocoumarins in plants.</title>
        <authorList>
            <person name="Munakata R."/>
            <person name="Kitajima S."/>
            <person name="Nuttens A."/>
            <person name="Tatsumi K."/>
            <person name="Takemura T."/>
            <person name="Ichino T."/>
            <person name="Galati G."/>
            <person name="Vautrin S."/>
            <person name="Berges H."/>
            <person name="Grosjean J."/>
            <person name="Bourgaud F."/>
            <person name="Sugiyama A."/>
            <person name="Hehn A."/>
            <person name="Yazaki K."/>
        </authorList>
    </citation>
    <scope>NUCLEOTIDE SEQUENCE</scope>
</reference>
<evidence type="ECO:0000313" key="11">
    <source>
        <dbReference type="EMBL" id="BBC82715.1"/>
    </source>
</evidence>
<keyword evidence="8 10" id="KW-1133">Transmembrane helix</keyword>
<dbReference type="GO" id="GO:0016765">
    <property type="term" value="F:transferase activity, transferring alkyl or aryl (other than methyl) groups"/>
    <property type="evidence" value="ECO:0007669"/>
    <property type="project" value="InterPro"/>
</dbReference>
<keyword evidence="7" id="KW-0809">Transit peptide</keyword>
<evidence type="ECO:0000256" key="4">
    <source>
        <dbReference type="ARBA" id="ARBA00022640"/>
    </source>
</evidence>
<evidence type="ECO:0000256" key="9">
    <source>
        <dbReference type="ARBA" id="ARBA00023136"/>
    </source>
</evidence>
<feature type="transmembrane region" description="Helical" evidence="10">
    <location>
        <begin position="240"/>
        <end position="258"/>
    </location>
</feature>
<evidence type="ECO:0000256" key="10">
    <source>
        <dbReference type="SAM" id="Phobius"/>
    </source>
</evidence>
<keyword evidence="4" id="KW-0934">Plastid</keyword>
<evidence type="ECO:0000313" key="13">
    <source>
        <dbReference type="Proteomes" id="UP001187192"/>
    </source>
</evidence>
<protein>
    <submittedName>
        <fullName evidence="11">Prenyltransferase</fullName>
    </submittedName>
</protein>
<evidence type="ECO:0000256" key="6">
    <source>
        <dbReference type="ARBA" id="ARBA00022692"/>
    </source>
</evidence>
<feature type="transmembrane region" description="Helical" evidence="10">
    <location>
        <begin position="408"/>
        <end position="423"/>
    </location>
</feature>
<dbReference type="Proteomes" id="UP001187192">
    <property type="component" value="Unassembled WGS sequence"/>
</dbReference>
<evidence type="ECO:0000256" key="1">
    <source>
        <dbReference type="ARBA" id="ARBA00004508"/>
    </source>
</evidence>
<comment type="subcellular location">
    <subcellularLocation>
        <location evidence="1">Plastid</location>
        <location evidence="1">Chloroplast membrane</location>
        <topology evidence="1">Multi-pass membrane protein</topology>
    </subcellularLocation>
</comment>
<evidence type="ECO:0000256" key="3">
    <source>
        <dbReference type="ARBA" id="ARBA00022528"/>
    </source>
</evidence>
<keyword evidence="5 11" id="KW-0808">Transferase</keyword>
<sequence>MDLSISHSSLRLPATIRRPFKASSKNSRLFVSPIKPRITQDMKSSSNFPIAKCSSSSSSSSTNKLTLPPGLYGESRFSKPLLFGQHDRNSARASAQAQAEGSDSVPLANSQVGLSVPDSVFAKVTRFLYTCYKFARPYAMRQSIISTVCLYARVLVENPQLFKWSLLLKAFPGLIAVFLAYTYYNGTNQIFDIDIDKVNKPYLPLPAGELTLKQAWYLVIFDIVAGLSILRLMNADKITTILYCLGLFFCTLYSAPPFRFKGSSLATVIVIPLITGVIQNIGILYTSQVSLGLPFWWSPPVVFITAFSTLFFVIISIIKDIPDVEGDLKHNIRTFAAMFGAKNIAVAAMGLLLINYLAPIAAAFYLPQAFNLKVLLPSHLIMSVWSIFEWRKMVKENYNQESSTNFFQFLWTLLMIEFLLFPFI</sequence>
<dbReference type="GO" id="GO:0031969">
    <property type="term" value="C:chloroplast membrane"/>
    <property type="evidence" value="ECO:0007669"/>
    <property type="project" value="UniProtKB-SubCell"/>
</dbReference>
<dbReference type="Gene3D" id="1.10.357.140">
    <property type="entry name" value="UbiA prenyltransferase"/>
    <property type="match status" value="1"/>
</dbReference>
<evidence type="ECO:0000256" key="5">
    <source>
        <dbReference type="ARBA" id="ARBA00022679"/>
    </source>
</evidence>
<dbReference type="PANTHER" id="PTHR43009">
    <property type="entry name" value="HOMOGENTISATE SOLANESYLTRANSFERASE, CHLOROPLASTIC"/>
    <property type="match status" value="1"/>
</dbReference>
<proteinExistence type="evidence at transcript level"/>
<name>A0A6S4Q0J8_FICCA</name>